<dbReference type="PANTHER" id="PTHR22849:SF134">
    <property type="entry name" value="U-BOX DOMAIN-CONTAINING PROTEIN"/>
    <property type="match status" value="1"/>
</dbReference>
<dbReference type="EnsemblPlants" id="OPUNC11G14200.1">
    <property type="protein sequence ID" value="OPUNC11G14200.1"/>
    <property type="gene ID" value="OPUNC11G14200"/>
</dbReference>
<dbReference type="SUPFAM" id="SSF57850">
    <property type="entry name" value="RING/U-box"/>
    <property type="match status" value="1"/>
</dbReference>
<dbReference type="eggNOG" id="ENOG502QS2D">
    <property type="taxonomic scope" value="Eukaryota"/>
</dbReference>
<keyword evidence="2 3" id="KW-0808">Transferase</keyword>
<comment type="function">
    <text evidence="3">Functions as an E3 ubiquitin ligase.</text>
</comment>
<dbReference type="HOGENOM" id="CLU_1491347_0_0_1"/>
<proteinExistence type="predicted"/>
<dbReference type="Pfam" id="PF04564">
    <property type="entry name" value="U-box"/>
    <property type="match status" value="1"/>
</dbReference>
<dbReference type="PROSITE" id="PS51698">
    <property type="entry name" value="U_BOX"/>
    <property type="match status" value="1"/>
</dbReference>
<comment type="pathway">
    <text evidence="1 3">Protein modification; protein ubiquitination.</text>
</comment>
<evidence type="ECO:0000313" key="6">
    <source>
        <dbReference type="EnsemblPlants" id="OPUNC11G14200.1"/>
    </source>
</evidence>
<reference evidence="6" key="2">
    <citation type="submission" date="2018-05" db="EMBL/GenBank/DDBJ databases">
        <title>OpunRS2 (Oryza punctata Reference Sequence Version 2).</title>
        <authorList>
            <person name="Zhang J."/>
            <person name="Kudrna D."/>
            <person name="Lee S."/>
            <person name="Talag J."/>
            <person name="Welchert J."/>
            <person name="Wing R.A."/>
        </authorList>
    </citation>
    <scope>NUCLEOTIDE SEQUENCE [LARGE SCALE GENOMIC DNA]</scope>
</reference>
<dbReference type="Proteomes" id="UP000026962">
    <property type="component" value="Chromosome 11"/>
</dbReference>
<dbReference type="SMART" id="SM00504">
    <property type="entry name" value="Ubox"/>
    <property type="match status" value="1"/>
</dbReference>
<dbReference type="EC" id="2.3.2.27" evidence="3"/>
<dbReference type="PANTHER" id="PTHR22849">
    <property type="entry name" value="WDSAM1 PROTEIN"/>
    <property type="match status" value="1"/>
</dbReference>
<protein>
    <recommendedName>
        <fullName evidence="3 5">U-box domain-containing protein</fullName>
        <ecNumber evidence="3">2.3.2.27</ecNumber>
    </recommendedName>
    <alternativeName>
        <fullName evidence="3">RING-type E3 ubiquitin transferase PUB</fullName>
    </alternativeName>
</protein>
<sequence>MPSSSTTLLPTAAPPTRSRRSTVELELPVSPKFCCPISHDLMRNPIVGPTGITYDRAGIEAWLLATGAGKTATATRPVTKGDLRVDDLDPNHALCRIIQAWCIANRCLGVERIPTLQVPVAPVLAGDVSAEVEAAERAGNAVRCGMVVREVGHLAWESDRDQRCLASAGTIAFIVLENITD</sequence>
<dbReference type="InterPro" id="IPR003613">
    <property type="entry name" value="Ubox_domain"/>
</dbReference>
<keyword evidence="3" id="KW-0833">Ubl conjugation pathway</keyword>
<evidence type="ECO:0000256" key="3">
    <source>
        <dbReference type="RuleBase" id="RU369093"/>
    </source>
</evidence>
<reference evidence="6" key="1">
    <citation type="submission" date="2015-04" db="UniProtKB">
        <authorList>
            <consortium name="EnsemblPlants"/>
        </authorList>
    </citation>
    <scope>IDENTIFICATION</scope>
</reference>
<evidence type="ECO:0000256" key="2">
    <source>
        <dbReference type="ARBA" id="ARBA00022679"/>
    </source>
</evidence>
<evidence type="ECO:0000256" key="1">
    <source>
        <dbReference type="ARBA" id="ARBA00004906"/>
    </source>
</evidence>
<dbReference type="UniPathway" id="UPA00143"/>
<evidence type="ECO:0000259" key="5">
    <source>
        <dbReference type="PROSITE" id="PS51698"/>
    </source>
</evidence>
<dbReference type="InterPro" id="IPR013083">
    <property type="entry name" value="Znf_RING/FYVE/PHD"/>
</dbReference>
<dbReference type="GO" id="GO:0016567">
    <property type="term" value="P:protein ubiquitination"/>
    <property type="evidence" value="ECO:0007669"/>
    <property type="project" value="UniProtKB-UniRule"/>
</dbReference>
<feature type="region of interest" description="Disordered" evidence="4">
    <location>
        <begin position="1"/>
        <end position="22"/>
    </location>
</feature>
<name>A0A0E0MGE3_ORYPU</name>
<dbReference type="Gene3D" id="3.30.40.10">
    <property type="entry name" value="Zinc/RING finger domain, C3HC4 (zinc finger)"/>
    <property type="match status" value="1"/>
</dbReference>
<dbReference type="Gramene" id="OPUNC11G14200.1">
    <property type="protein sequence ID" value="OPUNC11G14200.1"/>
    <property type="gene ID" value="OPUNC11G14200"/>
</dbReference>
<feature type="compositionally biased region" description="Low complexity" evidence="4">
    <location>
        <begin position="1"/>
        <end position="16"/>
    </location>
</feature>
<accession>A0A0E0MGE3</accession>
<dbReference type="InterPro" id="IPR045185">
    <property type="entry name" value="PUB22/23/24-like"/>
</dbReference>
<evidence type="ECO:0000256" key="4">
    <source>
        <dbReference type="SAM" id="MobiDB-lite"/>
    </source>
</evidence>
<dbReference type="OMA" id="WCIANRC"/>
<comment type="catalytic activity">
    <reaction evidence="3">
        <text>S-ubiquitinyl-[E2 ubiquitin-conjugating enzyme]-L-cysteine + [acceptor protein]-L-lysine = [E2 ubiquitin-conjugating enzyme]-L-cysteine + N(6)-ubiquitinyl-[acceptor protein]-L-lysine.</text>
        <dbReference type="EC" id="2.3.2.27"/>
    </reaction>
</comment>
<organism evidence="6">
    <name type="scientific">Oryza punctata</name>
    <name type="common">Red rice</name>
    <dbReference type="NCBI Taxonomy" id="4537"/>
    <lineage>
        <taxon>Eukaryota</taxon>
        <taxon>Viridiplantae</taxon>
        <taxon>Streptophyta</taxon>
        <taxon>Embryophyta</taxon>
        <taxon>Tracheophyta</taxon>
        <taxon>Spermatophyta</taxon>
        <taxon>Magnoliopsida</taxon>
        <taxon>Liliopsida</taxon>
        <taxon>Poales</taxon>
        <taxon>Poaceae</taxon>
        <taxon>BOP clade</taxon>
        <taxon>Oryzoideae</taxon>
        <taxon>Oryzeae</taxon>
        <taxon>Oryzinae</taxon>
        <taxon>Oryza</taxon>
    </lineage>
</organism>
<dbReference type="STRING" id="4537.A0A0E0MGE3"/>
<dbReference type="GO" id="GO:0061630">
    <property type="term" value="F:ubiquitin protein ligase activity"/>
    <property type="evidence" value="ECO:0007669"/>
    <property type="project" value="UniProtKB-UniRule"/>
</dbReference>
<keyword evidence="7" id="KW-1185">Reference proteome</keyword>
<evidence type="ECO:0000313" key="7">
    <source>
        <dbReference type="Proteomes" id="UP000026962"/>
    </source>
</evidence>
<feature type="domain" description="U-box" evidence="5">
    <location>
        <begin position="28"/>
        <end position="108"/>
    </location>
</feature>
<dbReference type="AlphaFoldDB" id="A0A0E0MGE3"/>